<evidence type="ECO:0000256" key="1">
    <source>
        <dbReference type="SAM" id="MobiDB-lite"/>
    </source>
</evidence>
<evidence type="ECO:0000313" key="2">
    <source>
        <dbReference type="EMBL" id="OIT34532.1"/>
    </source>
</evidence>
<dbReference type="EMBL" id="MJEQ01000698">
    <property type="protein sequence ID" value="OIT34532.1"/>
    <property type="molecule type" value="Genomic_DNA"/>
</dbReference>
<feature type="region of interest" description="Disordered" evidence="1">
    <location>
        <begin position="1"/>
        <end position="122"/>
    </location>
</feature>
<dbReference type="AlphaFoldDB" id="A0A314KZ63"/>
<name>A0A314KZ63_NICAT</name>
<sequence length="188" mass="20103">TNDNHRHLSATTTGLPTSFLAGGSSSGARPYLQFHLGKPEGDSDCSKPSSPSKGYRGSIEQSPSGLWSSPMADDGEQRQCITNHQPPVTQQLNASNFPIPTVFPRSSNGGPNGEPILCNDRPPTPPNAIIFCTTREEHLPAPQQHQKGNLQGLRNPKKEKHVIGGGSNLRPPTNIFAPTGLSQGNRVQ</sequence>
<reference evidence="2" key="1">
    <citation type="submission" date="2016-11" db="EMBL/GenBank/DDBJ databases">
        <title>The genome of Nicotiana attenuata.</title>
        <authorList>
            <person name="Xu S."/>
            <person name="Brockmoeller T."/>
            <person name="Gaquerel E."/>
            <person name="Navarro A."/>
            <person name="Kuhl H."/>
            <person name="Gase K."/>
            <person name="Ling Z."/>
            <person name="Zhou W."/>
            <person name="Kreitzer C."/>
            <person name="Stanke M."/>
            <person name="Tang H."/>
            <person name="Lyons E."/>
            <person name="Pandey P."/>
            <person name="Pandey S.P."/>
            <person name="Timmermann B."/>
            <person name="Baldwin I.T."/>
        </authorList>
    </citation>
    <scope>NUCLEOTIDE SEQUENCE [LARGE SCALE GENOMIC DNA]</scope>
    <source>
        <strain evidence="2">UT</strain>
    </source>
</reference>
<comment type="caution">
    <text evidence="2">The sequence shown here is derived from an EMBL/GenBank/DDBJ whole genome shotgun (WGS) entry which is preliminary data.</text>
</comment>
<gene>
    <name evidence="2" type="ORF">A4A49_65950</name>
</gene>
<feature type="compositionally biased region" description="Polar residues" evidence="1">
    <location>
        <begin position="7"/>
        <end position="16"/>
    </location>
</feature>
<evidence type="ECO:0000313" key="3">
    <source>
        <dbReference type="Proteomes" id="UP000187609"/>
    </source>
</evidence>
<protein>
    <submittedName>
        <fullName evidence="2">Uncharacterized protein</fullName>
    </submittedName>
</protein>
<dbReference type="Gramene" id="OIT34532">
    <property type="protein sequence ID" value="OIT34532"/>
    <property type="gene ID" value="A4A49_65950"/>
</dbReference>
<organism evidence="2 3">
    <name type="scientific">Nicotiana attenuata</name>
    <name type="common">Coyote tobacco</name>
    <dbReference type="NCBI Taxonomy" id="49451"/>
    <lineage>
        <taxon>Eukaryota</taxon>
        <taxon>Viridiplantae</taxon>
        <taxon>Streptophyta</taxon>
        <taxon>Embryophyta</taxon>
        <taxon>Tracheophyta</taxon>
        <taxon>Spermatophyta</taxon>
        <taxon>Magnoliopsida</taxon>
        <taxon>eudicotyledons</taxon>
        <taxon>Gunneridae</taxon>
        <taxon>Pentapetalae</taxon>
        <taxon>asterids</taxon>
        <taxon>lamiids</taxon>
        <taxon>Solanales</taxon>
        <taxon>Solanaceae</taxon>
        <taxon>Nicotianoideae</taxon>
        <taxon>Nicotianeae</taxon>
        <taxon>Nicotiana</taxon>
    </lineage>
</organism>
<feature type="non-terminal residue" evidence="2">
    <location>
        <position position="188"/>
    </location>
</feature>
<feature type="non-terminal residue" evidence="2">
    <location>
        <position position="1"/>
    </location>
</feature>
<proteinExistence type="predicted"/>
<feature type="region of interest" description="Disordered" evidence="1">
    <location>
        <begin position="141"/>
        <end position="188"/>
    </location>
</feature>
<dbReference type="Proteomes" id="UP000187609">
    <property type="component" value="Unassembled WGS sequence"/>
</dbReference>
<accession>A0A314KZ63</accession>
<keyword evidence="3" id="KW-1185">Reference proteome</keyword>
<feature type="compositionally biased region" description="Polar residues" evidence="1">
    <location>
        <begin position="79"/>
        <end position="109"/>
    </location>
</feature>